<evidence type="ECO:0000256" key="8">
    <source>
        <dbReference type="ARBA" id="ARBA00023239"/>
    </source>
</evidence>
<dbReference type="GO" id="GO:0046872">
    <property type="term" value="F:metal ion binding"/>
    <property type="evidence" value="ECO:0007669"/>
    <property type="project" value="UniProtKB-KW"/>
</dbReference>
<evidence type="ECO:0000259" key="11">
    <source>
        <dbReference type="PROSITE" id="PS51671"/>
    </source>
</evidence>
<dbReference type="PANTHER" id="PTHR30182">
    <property type="entry name" value="L-SERINE DEHYDRATASE"/>
    <property type="match status" value="1"/>
</dbReference>
<dbReference type="InterPro" id="IPR002912">
    <property type="entry name" value="ACT_dom"/>
</dbReference>
<dbReference type="Pfam" id="PF03315">
    <property type="entry name" value="SDH_beta"/>
    <property type="match status" value="1"/>
</dbReference>
<proteinExistence type="inferred from homology"/>
<evidence type="ECO:0000256" key="3">
    <source>
        <dbReference type="ARBA" id="ARBA00022432"/>
    </source>
</evidence>
<dbReference type="GO" id="GO:0003941">
    <property type="term" value="F:L-serine ammonia-lyase activity"/>
    <property type="evidence" value="ECO:0007669"/>
    <property type="project" value="UniProtKB-UniRule"/>
</dbReference>
<dbReference type="CDD" id="cd04903">
    <property type="entry name" value="ACT_LSD"/>
    <property type="match status" value="1"/>
</dbReference>
<keyword evidence="8 10" id="KW-0456">Lyase</keyword>
<gene>
    <name evidence="12" type="ORF">HMPREF9726_00298</name>
</gene>
<evidence type="ECO:0000256" key="7">
    <source>
        <dbReference type="ARBA" id="ARBA00023014"/>
    </source>
</evidence>
<accession>A0A0E2E7R3</accession>
<dbReference type="EC" id="4.3.1.17" evidence="10"/>
<keyword evidence="4 10" id="KW-0004">4Fe-4S</keyword>
<comment type="catalytic activity">
    <reaction evidence="9 10">
        <text>L-serine = pyruvate + NH4(+)</text>
        <dbReference type="Rhea" id="RHEA:19169"/>
        <dbReference type="ChEBI" id="CHEBI:15361"/>
        <dbReference type="ChEBI" id="CHEBI:28938"/>
        <dbReference type="ChEBI" id="CHEBI:33384"/>
        <dbReference type="EC" id="4.3.1.17"/>
    </reaction>
</comment>
<dbReference type="NCBIfam" id="TIGR00719">
    <property type="entry name" value="sda_beta"/>
    <property type="match status" value="1"/>
</dbReference>
<reference evidence="12" key="1">
    <citation type="submission" date="2012-01" db="EMBL/GenBank/DDBJ databases">
        <title>The Genome Sequence of Treponema denticola H-22.</title>
        <authorList>
            <consortium name="The Broad Institute Genome Sequencing Platform"/>
            <person name="Earl A."/>
            <person name="Ward D."/>
            <person name="Feldgarden M."/>
            <person name="Gevers D."/>
            <person name="Blanton J.M."/>
            <person name="Fenno C.J."/>
            <person name="Baranova O.V."/>
            <person name="Mathney J."/>
            <person name="Dewhirst F.E."/>
            <person name="Izard J."/>
            <person name="Young S.K."/>
            <person name="Zeng Q."/>
            <person name="Gargeya S."/>
            <person name="Fitzgerald M."/>
            <person name="Haas B."/>
            <person name="Abouelleil A."/>
            <person name="Alvarado L."/>
            <person name="Arachchi H.M."/>
            <person name="Berlin A."/>
            <person name="Chapman S.B."/>
            <person name="Gearin G."/>
            <person name="Goldberg J."/>
            <person name="Griggs A."/>
            <person name="Gujja S."/>
            <person name="Hansen M."/>
            <person name="Heiman D."/>
            <person name="Howarth C."/>
            <person name="Larimer J."/>
            <person name="Lui A."/>
            <person name="MacDonald P.J.P."/>
            <person name="McCowen C."/>
            <person name="Montmayeur A."/>
            <person name="Murphy C."/>
            <person name="Neiman D."/>
            <person name="Pearson M."/>
            <person name="Priest M."/>
            <person name="Roberts A."/>
            <person name="Saif S."/>
            <person name="Shea T."/>
            <person name="Sisk P."/>
            <person name="Stolte C."/>
            <person name="Sykes S."/>
            <person name="Wortman J."/>
            <person name="Nusbaum C."/>
            <person name="Birren B."/>
        </authorList>
    </citation>
    <scope>NUCLEOTIDE SEQUENCE [LARGE SCALE GENOMIC DNA]</scope>
    <source>
        <strain evidence="12">H-22</strain>
    </source>
</reference>
<organism evidence="12">
    <name type="scientific">Treponema denticola H-22</name>
    <dbReference type="NCBI Taxonomy" id="999432"/>
    <lineage>
        <taxon>Bacteria</taxon>
        <taxon>Pseudomonadati</taxon>
        <taxon>Spirochaetota</taxon>
        <taxon>Spirochaetia</taxon>
        <taxon>Spirochaetales</taxon>
        <taxon>Treponemataceae</taxon>
        <taxon>Treponema</taxon>
    </lineage>
</organism>
<evidence type="ECO:0000256" key="9">
    <source>
        <dbReference type="ARBA" id="ARBA00049406"/>
    </source>
</evidence>
<feature type="domain" description="ACT" evidence="11">
    <location>
        <begin position="146"/>
        <end position="220"/>
    </location>
</feature>
<dbReference type="SUPFAM" id="SSF55021">
    <property type="entry name" value="ACT-like"/>
    <property type="match status" value="1"/>
</dbReference>
<dbReference type="SUPFAM" id="SSF143548">
    <property type="entry name" value="Serine metabolism enzymes domain"/>
    <property type="match status" value="1"/>
</dbReference>
<dbReference type="PIRSF" id="PIRSF036692">
    <property type="entry name" value="SDH_B"/>
    <property type="match status" value="1"/>
</dbReference>
<evidence type="ECO:0000256" key="10">
    <source>
        <dbReference type="RuleBase" id="RU366059"/>
    </source>
</evidence>
<name>A0A0E2E7R3_TREDN</name>
<evidence type="ECO:0000256" key="2">
    <source>
        <dbReference type="ARBA" id="ARBA00008636"/>
    </source>
</evidence>
<evidence type="ECO:0000256" key="5">
    <source>
        <dbReference type="ARBA" id="ARBA00022723"/>
    </source>
</evidence>
<keyword evidence="7 10" id="KW-0411">Iron-sulfur</keyword>
<evidence type="ECO:0000256" key="4">
    <source>
        <dbReference type="ARBA" id="ARBA00022485"/>
    </source>
</evidence>
<dbReference type="InterPro" id="IPR051318">
    <property type="entry name" value="Fe-S_L-Ser"/>
</dbReference>
<dbReference type="InterPro" id="IPR029009">
    <property type="entry name" value="ASB_dom_sf"/>
</dbReference>
<comment type="similarity">
    <text evidence="2 10">Belongs to the iron-sulfur dependent L-serine dehydratase family.</text>
</comment>
<dbReference type="GeneID" id="2739713"/>
<dbReference type="Gene3D" id="3.30.70.260">
    <property type="match status" value="1"/>
</dbReference>
<protein>
    <recommendedName>
        <fullName evidence="10">L-serine dehydratase</fullName>
        <ecNumber evidence="10">4.3.1.17</ecNumber>
    </recommendedName>
</protein>
<dbReference type="PATRIC" id="fig|999432.5.peg.307"/>
<dbReference type="InterPro" id="IPR004643">
    <property type="entry name" value="Fe-S_L-Ser_bsu"/>
</dbReference>
<keyword evidence="3 10" id="KW-0312">Gluconeogenesis</keyword>
<keyword evidence="6 10" id="KW-0408">Iron</keyword>
<comment type="cofactor">
    <cofactor evidence="1 10">
        <name>[4Fe-4S] cluster</name>
        <dbReference type="ChEBI" id="CHEBI:49883"/>
    </cofactor>
</comment>
<dbReference type="PANTHER" id="PTHR30182:SF12">
    <property type="entry name" value="L-SERINE DEHYDRATASE, BETA CHAIN-RELATED"/>
    <property type="match status" value="1"/>
</dbReference>
<dbReference type="RefSeq" id="WP_002671219.1">
    <property type="nucleotide sequence ID" value="NZ_CM001795.1"/>
</dbReference>
<dbReference type="GO" id="GO:0051539">
    <property type="term" value="F:4 iron, 4 sulfur cluster binding"/>
    <property type="evidence" value="ECO:0007669"/>
    <property type="project" value="UniProtKB-UniRule"/>
</dbReference>
<dbReference type="PROSITE" id="PS51671">
    <property type="entry name" value="ACT"/>
    <property type="match status" value="1"/>
</dbReference>
<dbReference type="InterPro" id="IPR005131">
    <property type="entry name" value="Ser_deHydtase_bsu"/>
</dbReference>
<evidence type="ECO:0000256" key="1">
    <source>
        <dbReference type="ARBA" id="ARBA00001966"/>
    </source>
</evidence>
<dbReference type="InterPro" id="IPR045865">
    <property type="entry name" value="ACT-like_dom_sf"/>
</dbReference>
<evidence type="ECO:0000256" key="6">
    <source>
        <dbReference type="ARBA" id="ARBA00023004"/>
    </source>
</evidence>
<dbReference type="AlphaFoldDB" id="A0A0E2E7R3"/>
<dbReference type="EMBL" id="AGDV01000001">
    <property type="protein sequence ID" value="EMB36106.1"/>
    <property type="molecule type" value="Genomic_DNA"/>
</dbReference>
<keyword evidence="5 10" id="KW-0479">Metal-binding</keyword>
<dbReference type="GO" id="GO:0006094">
    <property type="term" value="P:gluconeogenesis"/>
    <property type="evidence" value="ECO:0007669"/>
    <property type="project" value="UniProtKB-KW"/>
</dbReference>
<dbReference type="Proteomes" id="UP000011705">
    <property type="component" value="Chromosome"/>
</dbReference>
<dbReference type="HOGENOM" id="CLU_086592_0_0_12"/>
<evidence type="ECO:0000313" key="12">
    <source>
        <dbReference type="EMBL" id="EMB36106.1"/>
    </source>
</evidence>
<sequence length="220" mass="23631">MDIFDIIGPIMIGPSSSHTAGAVRIGYLTRVLLAEPAIKARVYLHGSFAYTYKGHGTDRAIAAGIMGMKPENERIRNSLTLAKEQGLDITFEPIDIPNAHPNTALIEVTGIDGKELSVQGSSIGGGNILITKINGKPVELSGKNPTLVVEYQDIPGRIAAITSVTAKHKINISQIHIGRDYRGGTATMCLQMDGLSVGPELKEDILQIDHIYNVILIQPV</sequence>
<comment type="caution">
    <text evidence="12">The sequence shown here is derived from an EMBL/GenBank/DDBJ whole genome shotgun (WGS) entry which is preliminary data.</text>
</comment>
<dbReference type="Gene3D" id="3.30.1330.90">
    <property type="entry name" value="D-3-phosphoglycerate dehydrogenase, domain 3"/>
    <property type="match status" value="1"/>
</dbReference>